<keyword evidence="2" id="KW-1185">Reference proteome</keyword>
<sequence length="633" mass="67164">MTDGDIIALRIDVPAQLTVNNTPAPTTTPGYAANWCAPSQAPTFAFLDTVECLISDGSTQLLLHANRELTAQDWNALQVDIGVTADPLLYVATEPLTMALTLPTDGETILPGRQADTQVTYDVPPSPLGLHNVSAVSSGGAGGWFEKEKGLLSFSVADPSYAGESVRMLAGESFSVDIDLFSAPAAANTGALQFDARPGEDVCAQAASDAFLEGFDITCETTGADPARDTGRVVTFTKTSTSPSDGLSRTTFTLPLKAAVTGTAELNGQSTVSLDTNMATPVAGPVSADFATTLYGASTLGAYNLTVTNETGADTDWRLGDQGKMSLVITDAEQRVYLKRGDTISYNLSTPSVPDEVGGLAFDVSRLGDCTYGTELLPGLQVQCFIPDGEPLVRTMSVNLVWQGSNGWVNIPAGTSFTTYLRYSYVGLAHIDGSVDVSTRVTGLQPTVGVVSAGFDLRLQKVNSLGVFNANMRNAADDRNWYRGERGTYTWDIVRSTGDVFDMRQGEKLTWLVVLDTGLDPFGSLTYDSSPTEIIVGPCAPGADPNAYPGYRVSCETGDRPGTIVLSLERTGADVVSGVLPFETVTVPLVNQYTGPNTDEFSSSITMSSTLDELSPFNRQYIQSAVTQPYSRP</sequence>
<protein>
    <submittedName>
        <fullName evidence="1">Uncharacterized protein</fullName>
    </submittedName>
</protein>
<evidence type="ECO:0000313" key="2">
    <source>
        <dbReference type="Proteomes" id="UP000703720"/>
    </source>
</evidence>
<name>A0ABS4WL32_9MICO</name>
<dbReference type="EMBL" id="JAGIOA010000001">
    <property type="protein sequence ID" value="MBP2376902.1"/>
    <property type="molecule type" value="Genomic_DNA"/>
</dbReference>
<gene>
    <name evidence="1" type="ORF">JOF42_000397</name>
</gene>
<proteinExistence type="predicted"/>
<accession>A0ABS4WL32</accession>
<comment type="caution">
    <text evidence="1">The sequence shown here is derived from an EMBL/GenBank/DDBJ whole genome shotgun (WGS) entry which is preliminary data.</text>
</comment>
<dbReference type="RefSeq" id="WP_210096319.1">
    <property type="nucleotide sequence ID" value="NZ_BAAAIO010000001.1"/>
</dbReference>
<reference evidence="1 2" key="1">
    <citation type="submission" date="2021-03" db="EMBL/GenBank/DDBJ databases">
        <title>Sequencing the genomes of 1000 actinobacteria strains.</title>
        <authorList>
            <person name="Klenk H.-P."/>
        </authorList>
    </citation>
    <scope>NUCLEOTIDE SEQUENCE [LARGE SCALE GENOMIC DNA]</scope>
    <source>
        <strain evidence="1 2">DSM 13468</strain>
    </source>
</reference>
<dbReference type="Proteomes" id="UP000703720">
    <property type="component" value="Unassembled WGS sequence"/>
</dbReference>
<organism evidence="1 2">
    <name type="scientific">Microbacterium phyllosphaerae</name>
    <dbReference type="NCBI Taxonomy" id="124798"/>
    <lineage>
        <taxon>Bacteria</taxon>
        <taxon>Bacillati</taxon>
        <taxon>Actinomycetota</taxon>
        <taxon>Actinomycetes</taxon>
        <taxon>Micrococcales</taxon>
        <taxon>Microbacteriaceae</taxon>
        <taxon>Microbacterium</taxon>
    </lineage>
</organism>
<evidence type="ECO:0000313" key="1">
    <source>
        <dbReference type="EMBL" id="MBP2376902.1"/>
    </source>
</evidence>